<reference evidence="2" key="1">
    <citation type="journal article" date="2023" name="Nat. Plants">
        <title>Single-cell RNA sequencing provides a high-resolution roadmap for understanding the multicellular compartmentation of specialized metabolism.</title>
        <authorList>
            <person name="Sun S."/>
            <person name="Shen X."/>
            <person name="Li Y."/>
            <person name="Li Y."/>
            <person name="Wang S."/>
            <person name="Li R."/>
            <person name="Zhang H."/>
            <person name="Shen G."/>
            <person name="Guo B."/>
            <person name="Wei J."/>
            <person name="Xu J."/>
            <person name="St-Pierre B."/>
            <person name="Chen S."/>
            <person name="Sun C."/>
        </authorList>
    </citation>
    <scope>NUCLEOTIDE SEQUENCE [LARGE SCALE GENOMIC DNA]</scope>
</reference>
<proteinExistence type="predicted"/>
<dbReference type="EMBL" id="CM044703">
    <property type="protein sequence ID" value="KAI5672289.1"/>
    <property type="molecule type" value="Genomic_DNA"/>
</dbReference>
<sequence>MGKVRVTLSVKFAYRQQHEEELRKLEEETARRLEEEIRKRVEEKMSSEEVELEIQRRIEEGAKKLFNDVEVQLEKEKEAALLEARLKEEQARKEREELDKMLEENRRRVEEAQRMLALELQRKEEERHRELELIQRQKEEAARRKKLEEEEELSPKGGKSRRRKTLSISIIFFLNIATPKPQQLLLLLVALEYLFNSHSTIMKEIHGDGHSISIRSLAGPESLAQSNQRATLVHGKKKKLKKTLGTKPWGIVPTRHLCDISGAGIEWKVSSGVWVFCLRCTRLELHLASYRSSSNSRPKLWLLQWQREPLKLCGECPSASSLPFPSSIVDCFLGSSRFWSSIPTISVVCFWVMHKIRRLLSLAGSLWDLWLLPTTFLVALFVFVGLCVAGLCYFYFVWLSSGVFLIVTGSLGCLSYGVLLYTLGNVRPDTMTKQNQRFTVVGEHKIIIPWQKASTSKTLGSKDTPSASVQTLGAQNKDGKQNKTFASLFQDNRNPSKGIALSKVEDQGDEVVVQLNEIDDVIEIWGYSLVAYAAGGFPGIESINRLRGSWRIPNKFLVDNEDDRQKVLEGEPYMIFGKLVILKHMLPLFEFGACTHAMVPVWVTFPGLSVDLWNAQVGKICSKIGNPLYSDVMTRMKQRISYARDLVEVDVAKELVSEQAKETQKQVMPLSKHDETKSKHGGMKETASIPTIQDPLSTPTTEVALNHGQIQVEQTSKLGAVGKGAKFLPPGCISDHSPCVLILFGQRALPRLSFMFFNIWAKHVEFHRIVEENWTITVQVKRNAKKNFIAALTKEDGTSTTSFNEVQEELLVYYGNLLENAAGYWGAYGWLFGSRLGYGEGCQQC</sequence>
<organism evidence="1 2">
    <name type="scientific">Catharanthus roseus</name>
    <name type="common">Madagascar periwinkle</name>
    <name type="synonym">Vinca rosea</name>
    <dbReference type="NCBI Taxonomy" id="4058"/>
    <lineage>
        <taxon>Eukaryota</taxon>
        <taxon>Viridiplantae</taxon>
        <taxon>Streptophyta</taxon>
        <taxon>Embryophyta</taxon>
        <taxon>Tracheophyta</taxon>
        <taxon>Spermatophyta</taxon>
        <taxon>Magnoliopsida</taxon>
        <taxon>eudicotyledons</taxon>
        <taxon>Gunneridae</taxon>
        <taxon>Pentapetalae</taxon>
        <taxon>asterids</taxon>
        <taxon>lamiids</taxon>
        <taxon>Gentianales</taxon>
        <taxon>Apocynaceae</taxon>
        <taxon>Rauvolfioideae</taxon>
        <taxon>Vinceae</taxon>
        <taxon>Catharanthinae</taxon>
        <taxon>Catharanthus</taxon>
    </lineage>
</organism>
<evidence type="ECO:0000313" key="2">
    <source>
        <dbReference type="Proteomes" id="UP001060085"/>
    </source>
</evidence>
<comment type="caution">
    <text evidence="1">The sequence shown here is derived from an EMBL/GenBank/DDBJ whole genome shotgun (WGS) entry which is preliminary data.</text>
</comment>
<evidence type="ECO:0000313" key="1">
    <source>
        <dbReference type="EMBL" id="KAI5672289.1"/>
    </source>
</evidence>
<name>A0ACC0BHY9_CATRO</name>
<gene>
    <name evidence="1" type="ORF">M9H77_12653</name>
</gene>
<accession>A0ACC0BHY9</accession>
<protein>
    <submittedName>
        <fullName evidence="1">Uncharacterized protein</fullName>
    </submittedName>
</protein>
<keyword evidence="2" id="KW-1185">Reference proteome</keyword>
<dbReference type="Proteomes" id="UP001060085">
    <property type="component" value="Linkage Group LG03"/>
</dbReference>